<sequence length="221" mass="25800">MRDVNEYAKFFLKKNLDSNPNTFDGNMKLQKLLFFANLINFSKHNSLLFEESMLAFENGTVIEEVRKRYKNDYHSYKQDAKNFNPDFTQEEYNVLNDTISIFGNLSAKELSELNHQFDFWSVRFETSTLSNGYHDKTLARITTSDISKEIHKISNMLNAYTQNFVGSDETYEIVNGVTFFYNPNEVELEELLPQLERISSLPEIDDDTYSICLEDGELIII</sequence>
<comment type="caution">
    <text evidence="2">The sequence shown here is derived from an EMBL/GenBank/DDBJ whole genome shotgun (WGS) entry which is preliminary data.</text>
</comment>
<organism evidence="2 3">
    <name type="scientific">Enterococcus faecium</name>
    <name type="common">Streptococcus faecium</name>
    <dbReference type="NCBI Taxonomy" id="1352"/>
    <lineage>
        <taxon>Bacteria</taxon>
        <taxon>Bacillati</taxon>
        <taxon>Bacillota</taxon>
        <taxon>Bacilli</taxon>
        <taxon>Lactobacillales</taxon>
        <taxon>Enterococcaceae</taxon>
        <taxon>Enterococcus</taxon>
    </lineage>
</organism>
<dbReference type="AlphaFoldDB" id="A0A132P8V8"/>
<reference evidence="2 3" key="1">
    <citation type="submission" date="2016-01" db="EMBL/GenBank/DDBJ databases">
        <title>Molecular Mechanisms for transfer of large genomic segments between Enterococcus faecium strains.</title>
        <authorList>
            <person name="Garcia-Solache M.A."/>
            <person name="Lebreton F."/>
            <person name="Mclaughlin R.E."/>
            <person name="Whiteaker J.D."/>
            <person name="Gilmore M.S."/>
            <person name="Rice L.B."/>
        </authorList>
    </citation>
    <scope>NUCLEOTIDE SEQUENCE [LARGE SCALE GENOMIC DNA]</scope>
    <source>
        <strain evidence="2 3">D344RRF x C68</strain>
    </source>
</reference>
<gene>
    <name evidence="2" type="ORF">AWT83_09950</name>
</gene>
<dbReference type="EMBL" id="LRHK01000001">
    <property type="protein sequence ID" value="KWX18775.1"/>
    <property type="molecule type" value="Genomic_DNA"/>
</dbReference>
<feature type="domain" description="Antitoxin SocA-like Panacea" evidence="1">
    <location>
        <begin position="29"/>
        <end position="120"/>
    </location>
</feature>
<accession>A0A132P8V8</accession>
<dbReference type="Pfam" id="PF13274">
    <property type="entry name" value="SocA_Panacea"/>
    <property type="match status" value="1"/>
</dbReference>
<name>A0A132P8V8_ENTFC</name>
<evidence type="ECO:0000259" key="1">
    <source>
        <dbReference type="Pfam" id="PF13274"/>
    </source>
</evidence>
<dbReference type="Proteomes" id="UP000070452">
    <property type="component" value="Unassembled WGS sequence"/>
</dbReference>
<dbReference type="RefSeq" id="WP_002317755.1">
    <property type="nucleotide sequence ID" value="NZ_JBDGBG010000151.1"/>
</dbReference>
<dbReference type="InterPro" id="IPR025272">
    <property type="entry name" value="SocA_Panacea"/>
</dbReference>
<proteinExistence type="predicted"/>
<protein>
    <recommendedName>
        <fullName evidence="1">Antitoxin SocA-like Panacea domain-containing protein</fullName>
    </recommendedName>
</protein>
<evidence type="ECO:0000313" key="2">
    <source>
        <dbReference type="EMBL" id="KWX18775.1"/>
    </source>
</evidence>
<evidence type="ECO:0000313" key="3">
    <source>
        <dbReference type="Proteomes" id="UP000070452"/>
    </source>
</evidence>